<evidence type="ECO:0000313" key="5">
    <source>
        <dbReference type="Proteomes" id="UP000014148"/>
    </source>
</evidence>
<organism evidence="2 4">
    <name type="scientific">Enterococcus malodoratus ATCC 43197</name>
    <dbReference type="NCBI Taxonomy" id="1158601"/>
    <lineage>
        <taxon>Bacteria</taxon>
        <taxon>Bacillati</taxon>
        <taxon>Bacillota</taxon>
        <taxon>Bacilli</taxon>
        <taxon>Lactobacillales</taxon>
        <taxon>Enterococcaceae</taxon>
        <taxon>Enterococcus</taxon>
    </lineage>
</organism>
<dbReference type="EMBL" id="ASWA01000002">
    <property type="protein sequence ID" value="EOT69591.1"/>
    <property type="molecule type" value="Genomic_DNA"/>
</dbReference>
<keyword evidence="1" id="KW-0812">Transmembrane</keyword>
<feature type="transmembrane region" description="Helical" evidence="1">
    <location>
        <begin position="116"/>
        <end position="134"/>
    </location>
</feature>
<evidence type="ECO:0000313" key="2">
    <source>
        <dbReference type="EMBL" id="EOH81081.1"/>
    </source>
</evidence>
<keyword evidence="1" id="KW-0472">Membrane</keyword>
<feature type="transmembrane region" description="Helical" evidence="1">
    <location>
        <begin position="41"/>
        <end position="67"/>
    </location>
</feature>
<dbReference type="AlphaFoldDB" id="R2RKA6"/>
<reference evidence="2 4" key="1">
    <citation type="submission" date="2013-02" db="EMBL/GenBank/DDBJ databases">
        <title>The Genome Sequence of Enterococcus malodoratus ATCC_43197.</title>
        <authorList>
            <consortium name="The Broad Institute Genome Sequencing Platform"/>
            <consortium name="The Broad Institute Genome Sequencing Center for Infectious Disease"/>
            <person name="Earl A.M."/>
            <person name="Gilmore M.S."/>
            <person name="Lebreton F."/>
            <person name="Walker B."/>
            <person name="Young S.K."/>
            <person name="Zeng Q."/>
            <person name="Gargeya S."/>
            <person name="Fitzgerald M."/>
            <person name="Haas B."/>
            <person name="Abouelleil A."/>
            <person name="Alvarado L."/>
            <person name="Arachchi H.M."/>
            <person name="Berlin A.M."/>
            <person name="Chapman S.B."/>
            <person name="Dewar J."/>
            <person name="Goldberg J."/>
            <person name="Griggs A."/>
            <person name="Gujja S."/>
            <person name="Hansen M."/>
            <person name="Howarth C."/>
            <person name="Imamovic A."/>
            <person name="Larimer J."/>
            <person name="McCowan C."/>
            <person name="Murphy C."/>
            <person name="Neiman D."/>
            <person name="Pearson M."/>
            <person name="Priest M."/>
            <person name="Roberts A."/>
            <person name="Saif S."/>
            <person name="Shea T."/>
            <person name="Sisk P."/>
            <person name="Sykes S."/>
            <person name="Wortman J."/>
            <person name="Nusbaum C."/>
            <person name="Birren B."/>
        </authorList>
    </citation>
    <scope>NUCLEOTIDE SEQUENCE [LARGE SCALE GENOMIC DNA]</scope>
    <source>
        <strain evidence="2 4">ATCC 43197</strain>
    </source>
</reference>
<reference evidence="3 5" key="2">
    <citation type="submission" date="2013-03" db="EMBL/GenBank/DDBJ databases">
        <title>The Genome Sequence of Enterococcus malodoratus ATCC_43197 (PacBio/Illumina hybrid assembly).</title>
        <authorList>
            <consortium name="The Broad Institute Genomics Platform"/>
            <consortium name="The Broad Institute Genome Sequencing Center for Infectious Disease"/>
            <person name="Earl A."/>
            <person name="Russ C."/>
            <person name="Gilmore M."/>
            <person name="Surin D."/>
            <person name="Walker B."/>
            <person name="Young S."/>
            <person name="Zeng Q."/>
            <person name="Gargeya S."/>
            <person name="Fitzgerald M."/>
            <person name="Haas B."/>
            <person name="Abouelleil A."/>
            <person name="Allen A.W."/>
            <person name="Alvarado L."/>
            <person name="Arachchi H.M."/>
            <person name="Berlin A.M."/>
            <person name="Chapman S.B."/>
            <person name="Gainer-Dewar J."/>
            <person name="Goldberg J."/>
            <person name="Griggs A."/>
            <person name="Gujja S."/>
            <person name="Hansen M."/>
            <person name="Howarth C."/>
            <person name="Imamovic A."/>
            <person name="Ireland A."/>
            <person name="Larimer J."/>
            <person name="McCowan C."/>
            <person name="Murphy C."/>
            <person name="Pearson M."/>
            <person name="Poon T.W."/>
            <person name="Priest M."/>
            <person name="Roberts A."/>
            <person name="Saif S."/>
            <person name="Shea T."/>
            <person name="Sisk P."/>
            <person name="Sykes S."/>
            <person name="Wortman J."/>
            <person name="Nusbaum C."/>
            <person name="Birren B."/>
        </authorList>
    </citation>
    <scope>NUCLEOTIDE SEQUENCE [LARGE SCALE GENOMIC DNA]</scope>
    <source>
        <strain evidence="3 5">ATCC 43197</strain>
    </source>
</reference>
<sequence length="136" mass="15982">MLRIIRMVLFTGVSLYSFIGIFLVLKFLVNFKRYDELEKRVVIDSFAMSMIIIMIVNLTQLILVLIMPIGFQSLISSDSLVTGSRSHIDSFFFNCSVFGLTYMIRRYHFGLMKKRYILLIIIYIFLIVSMTTIYNY</sequence>
<comment type="caution">
    <text evidence="2">The sequence shown here is derived from an EMBL/GenBank/DDBJ whole genome shotgun (WGS) entry which is preliminary data.</text>
</comment>
<accession>R2RKA6</accession>
<protein>
    <submittedName>
        <fullName evidence="2">Uncharacterized protein</fullName>
    </submittedName>
</protein>
<evidence type="ECO:0000313" key="4">
    <source>
        <dbReference type="Proteomes" id="UP000013783"/>
    </source>
</evidence>
<dbReference type="EMBL" id="AJAK01000007">
    <property type="protein sequence ID" value="EOH81081.1"/>
    <property type="molecule type" value="Genomic_DNA"/>
</dbReference>
<dbReference type="Proteomes" id="UP000013783">
    <property type="component" value="Unassembled WGS sequence"/>
</dbReference>
<keyword evidence="5" id="KW-1185">Reference proteome</keyword>
<feature type="transmembrane region" description="Helical" evidence="1">
    <location>
        <begin position="87"/>
        <end position="104"/>
    </location>
</feature>
<dbReference type="RefSeq" id="WP_010739996.1">
    <property type="nucleotide sequence ID" value="NZ_KB946249.1"/>
</dbReference>
<dbReference type="eggNOG" id="ENOG5032NP8">
    <property type="taxonomic scope" value="Bacteria"/>
</dbReference>
<dbReference type="Proteomes" id="UP000014148">
    <property type="component" value="Unassembled WGS sequence"/>
</dbReference>
<evidence type="ECO:0000313" key="3">
    <source>
        <dbReference type="EMBL" id="EOT69591.1"/>
    </source>
</evidence>
<feature type="transmembrane region" description="Helical" evidence="1">
    <location>
        <begin position="6"/>
        <end position="29"/>
    </location>
</feature>
<gene>
    <name evidence="3" type="ORF">I585_01057</name>
    <name evidence="2" type="ORF">UAI_01125</name>
</gene>
<proteinExistence type="predicted"/>
<dbReference type="OrthoDB" id="2195182at2"/>
<name>R2RKA6_9ENTE</name>
<evidence type="ECO:0000256" key="1">
    <source>
        <dbReference type="SAM" id="Phobius"/>
    </source>
</evidence>
<keyword evidence="1" id="KW-1133">Transmembrane helix</keyword>